<dbReference type="PANTHER" id="PTHR34613">
    <property type="entry name" value="SLL0800 PROTEIN"/>
    <property type="match status" value="1"/>
</dbReference>
<dbReference type="AlphaFoldDB" id="A0A6J4K4J7"/>
<reference evidence="1" key="1">
    <citation type="submission" date="2020-02" db="EMBL/GenBank/DDBJ databases">
        <authorList>
            <person name="Meier V. D."/>
        </authorList>
    </citation>
    <scope>NUCLEOTIDE SEQUENCE</scope>
    <source>
        <strain evidence="1">AVDCRST_MAG56</strain>
    </source>
</reference>
<organism evidence="1">
    <name type="scientific">uncultured Cytophagales bacterium</name>
    <dbReference type="NCBI Taxonomy" id="158755"/>
    <lineage>
        <taxon>Bacteria</taxon>
        <taxon>Pseudomonadati</taxon>
        <taxon>Bacteroidota</taxon>
        <taxon>Sphingobacteriia</taxon>
        <taxon>Sphingobacteriales</taxon>
        <taxon>environmental samples</taxon>
    </lineage>
</organism>
<dbReference type="EMBL" id="CADCTQ010000416">
    <property type="protein sequence ID" value="CAA9295826.1"/>
    <property type="molecule type" value="Genomic_DNA"/>
</dbReference>
<evidence type="ECO:0000313" key="1">
    <source>
        <dbReference type="EMBL" id="CAA9295826.1"/>
    </source>
</evidence>
<gene>
    <name evidence="1" type="ORF">AVDCRST_MAG56-5015</name>
</gene>
<evidence type="ECO:0008006" key="2">
    <source>
        <dbReference type="Google" id="ProtNLM"/>
    </source>
</evidence>
<protein>
    <recommendedName>
        <fullName evidence="2">Transposase (putative) YhgA-like domain-containing protein</fullName>
    </recommendedName>
</protein>
<proteinExistence type="predicted"/>
<sequence>MAQDYDKIFREVLRDIFPAVAQKVLGIPAGHYQPLPADLQYTSEREADQVWLVTPEAGDPFVLHCEFQTVNDKRMLGRMLLYYRFLYYQQKLPVYQFVLYVGRDRAQMDFEWKARNITFSYQLVDLKAFPYQTFLESSRSEEVLMAVLADFGGEPEAVIADKIVAKLGQLAHGQLELAQRTLQLVRLAVLRNLGKTVFNAAQKMALNIDITEDALYQLGEQKGKEEGKLEGKEETALNMLKEGFPEAIVARVTQLPAERVAQLKQQLEAGQ</sequence>
<dbReference type="PANTHER" id="PTHR34613:SF1">
    <property type="entry name" value="SLL6017 PROTEIN"/>
    <property type="match status" value="1"/>
</dbReference>
<accession>A0A6J4K4J7</accession>
<name>A0A6J4K4J7_9SPHI</name>